<evidence type="ECO:0000256" key="1">
    <source>
        <dbReference type="SAM" id="MobiDB-lite"/>
    </source>
</evidence>
<sequence>MSTGDQRAGTGASRVRRLLTRAALVAGGALAGSAVVWALSAAPASAQVAEEGDALTSALTSATERTPLTGAVAPVVEPVTAPVTGAVADLDATLRAPSELAREAAPADLGQVAHDIGGTVGQMGALFQPEPERPAVAAVLPQVDVVGRTATVSAPSLAPTQATAHPAPVAELPVPEVPEFAGTFHELSKTWPALSAQHLPVLAAEEHPTLPGDPSRVPSMPFAPPASAPAHCSCGGDGSGSAGGGSASFASASAHRTASATGRAALPGDERNTVTPGKQPGITPD</sequence>
<feature type="compositionally biased region" description="Gly residues" evidence="1">
    <location>
        <begin position="235"/>
        <end position="246"/>
    </location>
</feature>
<name>A0A918AH47_9PSEU</name>
<feature type="region of interest" description="Disordered" evidence="1">
    <location>
        <begin position="206"/>
        <end position="285"/>
    </location>
</feature>
<keyword evidence="3" id="KW-1185">Reference proteome</keyword>
<reference evidence="2" key="1">
    <citation type="journal article" date="2014" name="Int. J. Syst. Evol. Microbiol.">
        <title>Complete genome sequence of Corynebacterium casei LMG S-19264T (=DSM 44701T), isolated from a smear-ripened cheese.</title>
        <authorList>
            <consortium name="US DOE Joint Genome Institute (JGI-PGF)"/>
            <person name="Walter F."/>
            <person name="Albersmeier A."/>
            <person name="Kalinowski J."/>
            <person name="Ruckert C."/>
        </authorList>
    </citation>
    <scope>NUCLEOTIDE SEQUENCE</scope>
    <source>
        <strain evidence="2">JCM 3313</strain>
    </source>
</reference>
<dbReference type="AlphaFoldDB" id="A0A918AH47"/>
<gene>
    <name evidence="2" type="ORF">GCM10010185_07830</name>
</gene>
<comment type="caution">
    <text evidence="2">The sequence shown here is derived from an EMBL/GenBank/DDBJ whole genome shotgun (WGS) entry which is preliminary data.</text>
</comment>
<dbReference type="EMBL" id="BMRG01000001">
    <property type="protein sequence ID" value="GGP38741.1"/>
    <property type="molecule type" value="Genomic_DNA"/>
</dbReference>
<dbReference type="PROSITE" id="PS51318">
    <property type="entry name" value="TAT"/>
    <property type="match status" value="1"/>
</dbReference>
<evidence type="ECO:0000313" key="2">
    <source>
        <dbReference type="EMBL" id="GGP38741.1"/>
    </source>
</evidence>
<reference evidence="2" key="2">
    <citation type="submission" date="2020-09" db="EMBL/GenBank/DDBJ databases">
        <authorList>
            <person name="Sun Q."/>
            <person name="Ohkuma M."/>
        </authorList>
    </citation>
    <scope>NUCLEOTIDE SEQUENCE</scope>
    <source>
        <strain evidence="2">JCM 3313</strain>
    </source>
</reference>
<dbReference type="Proteomes" id="UP000639606">
    <property type="component" value="Unassembled WGS sequence"/>
</dbReference>
<dbReference type="InterPro" id="IPR006311">
    <property type="entry name" value="TAT_signal"/>
</dbReference>
<proteinExistence type="predicted"/>
<accession>A0A918AH47</accession>
<evidence type="ECO:0000313" key="3">
    <source>
        <dbReference type="Proteomes" id="UP000639606"/>
    </source>
</evidence>
<feature type="compositionally biased region" description="Low complexity" evidence="1">
    <location>
        <begin position="247"/>
        <end position="265"/>
    </location>
</feature>
<dbReference type="RefSeq" id="WP_189221592.1">
    <property type="nucleotide sequence ID" value="NZ_BMRG01000001.1"/>
</dbReference>
<organism evidence="2 3">
    <name type="scientific">Saccharothrix coeruleofusca</name>
    <dbReference type="NCBI Taxonomy" id="33919"/>
    <lineage>
        <taxon>Bacteria</taxon>
        <taxon>Bacillati</taxon>
        <taxon>Actinomycetota</taxon>
        <taxon>Actinomycetes</taxon>
        <taxon>Pseudonocardiales</taxon>
        <taxon>Pseudonocardiaceae</taxon>
        <taxon>Saccharothrix</taxon>
    </lineage>
</organism>
<protein>
    <submittedName>
        <fullName evidence="2">Uncharacterized protein</fullName>
    </submittedName>
</protein>